<evidence type="ECO:0000313" key="10">
    <source>
        <dbReference type="Proteomes" id="UP001432027"/>
    </source>
</evidence>
<dbReference type="EMBL" id="BTSX01000005">
    <property type="protein sequence ID" value="GMT00991.1"/>
    <property type="molecule type" value="Genomic_DNA"/>
</dbReference>
<proteinExistence type="inferred from homology"/>
<reference evidence="9" key="1">
    <citation type="submission" date="2023-10" db="EMBL/GenBank/DDBJ databases">
        <title>Genome assembly of Pristionchus species.</title>
        <authorList>
            <person name="Yoshida K."/>
            <person name="Sommer R.J."/>
        </authorList>
    </citation>
    <scope>NUCLEOTIDE SEQUENCE</scope>
    <source>
        <strain evidence="9">RS0144</strain>
    </source>
</reference>
<evidence type="ECO:0000256" key="4">
    <source>
        <dbReference type="ARBA" id="ARBA00022857"/>
    </source>
</evidence>
<dbReference type="PANTHER" id="PTHR48069">
    <property type="entry name" value="DIHYDROFOLATE REDUCTASE"/>
    <property type="match status" value="1"/>
</dbReference>
<dbReference type="InterPro" id="IPR001796">
    <property type="entry name" value="DHFR_dom"/>
</dbReference>
<keyword evidence="10" id="KW-1185">Reference proteome</keyword>
<dbReference type="GO" id="GO:0005739">
    <property type="term" value="C:mitochondrion"/>
    <property type="evidence" value="ECO:0007669"/>
    <property type="project" value="TreeGrafter"/>
</dbReference>
<dbReference type="GO" id="GO:0006730">
    <property type="term" value="P:one-carbon metabolic process"/>
    <property type="evidence" value="ECO:0007669"/>
    <property type="project" value="UniProtKB-KW"/>
</dbReference>
<dbReference type="InterPro" id="IPR024072">
    <property type="entry name" value="DHFR-like_dom_sf"/>
</dbReference>
<dbReference type="GO" id="GO:0046654">
    <property type="term" value="P:tetrahydrofolate biosynthetic process"/>
    <property type="evidence" value="ECO:0007669"/>
    <property type="project" value="InterPro"/>
</dbReference>
<dbReference type="AlphaFoldDB" id="A0AAV5U293"/>
<sequence length="186" mass="21427">CHCRMARRPLMDLIVAADDAGGIGKGGKIPWVLHKDMAHFKEKTTTVNDSSKRNAVVMGRKCWESIPLKYRPLPGRLNIVVSRVMPESTTNDVLIRNDLNQLMDELQSIMEKGEIERVWNIGGGEIYEWALQRGLVRTIEITKIRNNFGANVFLPQINWENFKEVSVSEDQEEKNIQFTFHTFERL</sequence>
<dbReference type="GO" id="GO:0050661">
    <property type="term" value="F:NADP binding"/>
    <property type="evidence" value="ECO:0007669"/>
    <property type="project" value="InterPro"/>
</dbReference>
<dbReference type="Proteomes" id="UP001432027">
    <property type="component" value="Unassembled WGS sequence"/>
</dbReference>
<dbReference type="PRINTS" id="PR00070">
    <property type="entry name" value="DHFR"/>
</dbReference>
<dbReference type="Gene3D" id="3.40.430.10">
    <property type="entry name" value="Dihydrofolate Reductase, subunit A"/>
    <property type="match status" value="1"/>
</dbReference>
<keyword evidence="4" id="KW-0521">NADP</keyword>
<dbReference type="GO" id="GO:0046655">
    <property type="term" value="P:folic acid metabolic process"/>
    <property type="evidence" value="ECO:0007669"/>
    <property type="project" value="TreeGrafter"/>
</dbReference>
<evidence type="ECO:0000256" key="2">
    <source>
        <dbReference type="ARBA" id="ARBA00012856"/>
    </source>
</evidence>
<name>A0AAV5U293_9BILA</name>
<accession>A0AAV5U293</accession>
<organism evidence="9 10">
    <name type="scientific">Pristionchus entomophagus</name>
    <dbReference type="NCBI Taxonomy" id="358040"/>
    <lineage>
        <taxon>Eukaryota</taxon>
        <taxon>Metazoa</taxon>
        <taxon>Ecdysozoa</taxon>
        <taxon>Nematoda</taxon>
        <taxon>Chromadorea</taxon>
        <taxon>Rhabditida</taxon>
        <taxon>Rhabditina</taxon>
        <taxon>Diplogasteromorpha</taxon>
        <taxon>Diplogasteroidea</taxon>
        <taxon>Neodiplogasteridae</taxon>
        <taxon>Pristionchus</taxon>
    </lineage>
</organism>
<evidence type="ECO:0000313" key="9">
    <source>
        <dbReference type="EMBL" id="GMT00991.1"/>
    </source>
</evidence>
<comment type="catalytic activity">
    <reaction evidence="6">
        <text>(6S)-5,6,7,8-tetrahydrofolate + NADP(+) = 7,8-dihydrofolate + NADPH + H(+)</text>
        <dbReference type="Rhea" id="RHEA:15009"/>
        <dbReference type="ChEBI" id="CHEBI:15378"/>
        <dbReference type="ChEBI" id="CHEBI:57451"/>
        <dbReference type="ChEBI" id="CHEBI:57453"/>
        <dbReference type="ChEBI" id="CHEBI:57783"/>
        <dbReference type="ChEBI" id="CHEBI:58349"/>
        <dbReference type="EC" id="1.5.1.3"/>
    </reaction>
</comment>
<comment type="pathway">
    <text evidence="1">Cofactor biosynthesis; tetrahydrofolate biosynthesis; 5,6,7,8-tetrahydrofolate from 7,8-dihydrofolate: step 1/1.</text>
</comment>
<dbReference type="GO" id="GO:0004146">
    <property type="term" value="F:dihydrofolate reductase activity"/>
    <property type="evidence" value="ECO:0007669"/>
    <property type="project" value="UniProtKB-EC"/>
</dbReference>
<keyword evidence="5" id="KW-0560">Oxidoreductase</keyword>
<evidence type="ECO:0000259" key="8">
    <source>
        <dbReference type="PROSITE" id="PS51330"/>
    </source>
</evidence>
<dbReference type="SUPFAM" id="SSF53597">
    <property type="entry name" value="Dihydrofolate reductase-like"/>
    <property type="match status" value="1"/>
</dbReference>
<dbReference type="PROSITE" id="PS00075">
    <property type="entry name" value="DHFR_1"/>
    <property type="match status" value="1"/>
</dbReference>
<keyword evidence="3" id="KW-0554">One-carbon metabolism</keyword>
<gene>
    <name evidence="9" type="ORF">PENTCL1PPCAC_23165</name>
</gene>
<dbReference type="PANTHER" id="PTHR48069:SF3">
    <property type="entry name" value="DIHYDROFOLATE REDUCTASE"/>
    <property type="match status" value="1"/>
</dbReference>
<feature type="non-terminal residue" evidence="9">
    <location>
        <position position="1"/>
    </location>
</feature>
<evidence type="ECO:0000256" key="5">
    <source>
        <dbReference type="ARBA" id="ARBA00023002"/>
    </source>
</evidence>
<comment type="caution">
    <text evidence="9">The sequence shown here is derived from an EMBL/GenBank/DDBJ whole genome shotgun (WGS) entry which is preliminary data.</text>
</comment>
<feature type="domain" description="DHFR" evidence="8">
    <location>
        <begin position="10"/>
        <end position="185"/>
    </location>
</feature>
<dbReference type="PROSITE" id="PS51330">
    <property type="entry name" value="DHFR_2"/>
    <property type="match status" value="1"/>
</dbReference>
<evidence type="ECO:0000256" key="7">
    <source>
        <dbReference type="RuleBase" id="RU004474"/>
    </source>
</evidence>
<dbReference type="InterPro" id="IPR017925">
    <property type="entry name" value="DHFR_CS"/>
</dbReference>
<dbReference type="InterPro" id="IPR012259">
    <property type="entry name" value="DHFR"/>
</dbReference>
<evidence type="ECO:0000256" key="3">
    <source>
        <dbReference type="ARBA" id="ARBA00022563"/>
    </source>
</evidence>
<comment type="similarity">
    <text evidence="7">Belongs to the dihydrofolate reductase family.</text>
</comment>
<dbReference type="Pfam" id="PF00186">
    <property type="entry name" value="DHFR_1"/>
    <property type="match status" value="1"/>
</dbReference>
<dbReference type="EC" id="1.5.1.3" evidence="2"/>
<evidence type="ECO:0000256" key="6">
    <source>
        <dbReference type="ARBA" id="ARBA00048873"/>
    </source>
</evidence>
<dbReference type="GO" id="GO:0046452">
    <property type="term" value="P:dihydrofolate metabolic process"/>
    <property type="evidence" value="ECO:0007669"/>
    <property type="project" value="TreeGrafter"/>
</dbReference>
<protein>
    <recommendedName>
        <fullName evidence="2">dihydrofolate reductase</fullName>
        <ecNumber evidence="2">1.5.1.3</ecNumber>
    </recommendedName>
</protein>
<evidence type="ECO:0000256" key="1">
    <source>
        <dbReference type="ARBA" id="ARBA00004903"/>
    </source>
</evidence>
<dbReference type="CDD" id="cd00209">
    <property type="entry name" value="DHFR"/>
    <property type="match status" value="1"/>
</dbReference>